<dbReference type="SUPFAM" id="SSF56112">
    <property type="entry name" value="Protein kinase-like (PK-like)"/>
    <property type="match status" value="1"/>
</dbReference>
<feature type="binding site" evidence="7">
    <location>
        <position position="44"/>
    </location>
    <ligand>
        <name>ATP</name>
        <dbReference type="ChEBI" id="CHEBI:30616"/>
    </ligand>
</feature>
<evidence type="ECO:0000256" key="7">
    <source>
        <dbReference type="PROSITE-ProRule" id="PRU10141"/>
    </source>
</evidence>
<dbReference type="GO" id="GO:0004674">
    <property type="term" value="F:protein serine/threonine kinase activity"/>
    <property type="evidence" value="ECO:0007669"/>
    <property type="project" value="UniProtKB-KW"/>
</dbReference>
<dbReference type="EMBL" id="CM018051">
    <property type="protein sequence ID" value="KAA8517032.1"/>
    <property type="molecule type" value="Genomic_DNA"/>
</dbReference>
<dbReference type="Proteomes" id="UP000325577">
    <property type="component" value="Linkage Group LG8"/>
</dbReference>
<proteinExistence type="inferred from homology"/>
<sequence>MEMENGDTKSKMDDYEIMEQIGRGAFGAAFLVLHKIEKMKYVLKKIRLAKRTEKFKRTAHQEMNLIAKLNHPYIVEYKDAWVDKGCCVCIVTAYCEGGDMAEIIKKARGAFFPEEKLCKWLTQLLLAVDYLHSNRVLHRDLKCSNIFLTKDNDIRLGDFGLAKLLNTEELASSVVGTPNYMCPELLADIPYGYKSDIWSLGCCMFEIAAHQPAFRAPDMAGLINKINRSSISPLPIVYTSTLKQIIKSMLRKKPEHRPTAAELLRHPHLQPYLLRCRSPSSVFLPVKSTNSMKDKTMRKSSSSTPSGGKDNGDGEVGELKETEIVPLFEKNADVQPKRILKNDELTFITVAEDSLETKRVDPTSYFAKISNDTEDSKGEATSCETTICDGDEQDSSNSQPKRESMDTQNTTRSISKSQHEETQELTPEFIQQLQEVVTENEITKDAEALHNQQVSGETKTMGDCAISGNCKTKMSSSGCSDKDGDGSLDEESSSSAIQNETCEPDMEPRCCLDKMEKHDAYAEGAPIDYLSSESNDILPSKDQVGLKTDNVSHSTETEKDDIQVINQACSDISLLSTLTAIGGDDTKSNWENPSQQRADALESLLELCARLLKQDKLEELAGVLKPFGEEAVSSRETAIWLTKSLMTAQKIVGGT</sequence>
<dbReference type="Gene3D" id="1.10.510.10">
    <property type="entry name" value="Transferase(Phosphotransferase) domain 1"/>
    <property type="match status" value="1"/>
</dbReference>
<keyword evidence="11" id="KW-1185">Reference proteome</keyword>
<reference evidence="10 11" key="1">
    <citation type="submission" date="2019-09" db="EMBL/GenBank/DDBJ databases">
        <title>A chromosome-level genome assembly of the Chinese tupelo Nyssa sinensis.</title>
        <authorList>
            <person name="Yang X."/>
            <person name="Kang M."/>
            <person name="Yang Y."/>
            <person name="Xiong H."/>
            <person name="Wang M."/>
            <person name="Zhang Z."/>
            <person name="Wang Z."/>
            <person name="Wu H."/>
            <person name="Ma T."/>
            <person name="Liu J."/>
            <person name="Xi Z."/>
        </authorList>
    </citation>
    <scope>NUCLEOTIDE SEQUENCE [LARGE SCALE GENOMIC DNA]</scope>
    <source>
        <strain evidence="10">J267</strain>
        <tissue evidence="10">Leaf</tissue>
    </source>
</reference>
<gene>
    <name evidence="10" type="ORF">F0562_017150</name>
</gene>
<keyword evidence="4 7" id="KW-0547">Nucleotide-binding</keyword>
<dbReference type="InterPro" id="IPR050660">
    <property type="entry name" value="NEK_Ser/Thr_kinase"/>
</dbReference>
<evidence type="ECO:0000256" key="1">
    <source>
        <dbReference type="ARBA" id="ARBA00010886"/>
    </source>
</evidence>
<dbReference type="PANTHER" id="PTHR43671">
    <property type="entry name" value="SERINE/THREONINE-PROTEIN KINASE NEK"/>
    <property type="match status" value="1"/>
</dbReference>
<feature type="region of interest" description="Disordered" evidence="8">
    <location>
        <begin position="472"/>
        <end position="506"/>
    </location>
</feature>
<dbReference type="Gene3D" id="3.30.200.20">
    <property type="entry name" value="Phosphorylase Kinase, domain 1"/>
    <property type="match status" value="1"/>
</dbReference>
<dbReference type="PANTHER" id="PTHR43671:SF63">
    <property type="entry name" value="SERINE_THREONINE-PROTEIN KINASE NEK6 ISOFORM X1"/>
    <property type="match status" value="1"/>
</dbReference>
<keyword evidence="2" id="KW-0723">Serine/threonine-protein kinase</keyword>
<dbReference type="PROSITE" id="PS50011">
    <property type="entry name" value="PROTEIN_KINASE_DOM"/>
    <property type="match status" value="1"/>
</dbReference>
<dbReference type="SMART" id="SM00220">
    <property type="entry name" value="S_TKc"/>
    <property type="match status" value="1"/>
</dbReference>
<feature type="region of interest" description="Disordered" evidence="8">
    <location>
        <begin position="371"/>
        <end position="426"/>
    </location>
</feature>
<evidence type="ECO:0000256" key="4">
    <source>
        <dbReference type="ARBA" id="ARBA00022741"/>
    </source>
</evidence>
<dbReference type="GO" id="GO:0007017">
    <property type="term" value="P:microtubule-based process"/>
    <property type="evidence" value="ECO:0007669"/>
    <property type="project" value="TreeGrafter"/>
</dbReference>
<evidence type="ECO:0000256" key="6">
    <source>
        <dbReference type="ARBA" id="ARBA00022840"/>
    </source>
</evidence>
<dbReference type="InterPro" id="IPR017441">
    <property type="entry name" value="Protein_kinase_ATP_BS"/>
</dbReference>
<keyword evidence="5" id="KW-0418">Kinase</keyword>
<dbReference type="AlphaFoldDB" id="A0A5J4ZHP9"/>
<dbReference type="GO" id="GO:0005524">
    <property type="term" value="F:ATP binding"/>
    <property type="evidence" value="ECO:0007669"/>
    <property type="project" value="UniProtKB-UniRule"/>
</dbReference>
<protein>
    <recommendedName>
        <fullName evidence="9">Protein kinase domain-containing protein</fullName>
    </recommendedName>
</protein>
<accession>A0A5J4ZHP9</accession>
<evidence type="ECO:0000256" key="3">
    <source>
        <dbReference type="ARBA" id="ARBA00022679"/>
    </source>
</evidence>
<dbReference type="PROSITE" id="PS00108">
    <property type="entry name" value="PROTEIN_KINASE_ST"/>
    <property type="match status" value="1"/>
</dbReference>
<evidence type="ECO:0000313" key="11">
    <source>
        <dbReference type="Proteomes" id="UP000325577"/>
    </source>
</evidence>
<dbReference type="CDD" id="cd08215">
    <property type="entry name" value="STKc_Nek"/>
    <property type="match status" value="1"/>
</dbReference>
<dbReference type="InterPro" id="IPR000719">
    <property type="entry name" value="Prot_kinase_dom"/>
</dbReference>
<keyword evidence="3" id="KW-0808">Transferase</keyword>
<dbReference type="FunFam" id="3.30.200.20:FF:000097">
    <property type="entry name" value="Probable serine/threonine-protein kinase nek1"/>
    <property type="match status" value="1"/>
</dbReference>
<dbReference type="FunFam" id="1.10.510.10:FF:000597">
    <property type="entry name" value="serine/threonine-protein kinase Nek6 isoform X2"/>
    <property type="match status" value="1"/>
</dbReference>
<feature type="domain" description="Protein kinase" evidence="9">
    <location>
        <begin position="15"/>
        <end position="269"/>
    </location>
</feature>
<dbReference type="PROSITE" id="PS00107">
    <property type="entry name" value="PROTEIN_KINASE_ATP"/>
    <property type="match status" value="1"/>
</dbReference>
<evidence type="ECO:0000259" key="9">
    <source>
        <dbReference type="PROSITE" id="PS50011"/>
    </source>
</evidence>
<name>A0A5J4ZHP9_9ASTE</name>
<evidence type="ECO:0000313" key="10">
    <source>
        <dbReference type="EMBL" id="KAA8517032.1"/>
    </source>
</evidence>
<feature type="compositionally biased region" description="Polar residues" evidence="8">
    <location>
        <begin position="406"/>
        <end position="416"/>
    </location>
</feature>
<organism evidence="10 11">
    <name type="scientific">Nyssa sinensis</name>
    <dbReference type="NCBI Taxonomy" id="561372"/>
    <lineage>
        <taxon>Eukaryota</taxon>
        <taxon>Viridiplantae</taxon>
        <taxon>Streptophyta</taxon>
        <taxon>Embryophyta</taxon>
        <taxon>Tracheophyta</taxon>
        <taxon>Spermatophyta</taxon>
        <taxon>Magnoliopsida</taxon>
        <taxon>eudicotyledons</taxon>
        <taxon>Gunneridae</taxon>
        <taxon>Pentapetalae</taxon>
        <taxon>asterids</taxon>
        <taxon>Cornales</taxon>
        <taxon>Nyssaceae</taxon>
        <taxon>Nyssa</taxon>
    </lineage>
</organism>
<dbReference type="Pfam" id="PF00069">
    <property type="entry name" value="Pkinase"/>
    <property type="match status" value="1"/>
</dbReference>
<dbReference type="InterPro" id="IPR011009">
    <property type="entry name" value="Kinase-like_dom_sf"/>
</dbReference>
<evidence type="ECO:0000256" key="5">
    <source>
        <dbReference type="ARBA" id="ARBA00022777"/>
    </source>
</evidence>
<evidence type="ECO:0000256" key="8">
    <source>
        <dbReference type="SAM" id="MobiDB-lite"/>
    </source>
</evidence>
<keyword evidence="6 7" id="KW-0067">ATP-binding</keyword>
<evidence type="ECO:0000256" key="2">
    <source>
        <dbReference type="ARBA" id="ARBA00022527"/>
    </source>
</evidence>
<dbReference type="GO" id="GO:0055028">
    <property type="term" value="C:cortical microtubule"/>
    <property type="evidence" value="ECO:0007669"/>
    <property type="project" value="TreeGrafter"/>
</dbReference>
<feature type="region of interest" description="Disordered" evidence="8">
    <location>
        <begin position="285"/>
        <end position="316"/>
    </location>
</feature>
<dbReference type="OrthoDB" id="248923at2759"/>
<dbReference type="InterPro" id="IPR008271">
    <property type="entry name" value="Ser/Thr_kinase_AS"/>
</dbReference>
<comment type="similarity">
    <text evidence="1">Belongs to the protein kinase superfamily. NEK Ser/Thr protein kinase family. NIMA subfamily.</text>
</comment>